<evidence type="ECO:0000313" key="1">
    <source>
        <dbReference type="EMBL" id="KAF7490744.1"/>
    </source>
</evidence>
<reference evidence="3" key="1">
    <citation type="journal article" date="2020" name="PLoS Negl. Trop. Dis.">
        <title>High-quality nuclear genome for Sarcoptes scabiei-A critical resource for a neglected parasite.</title>
        <authorList>
            <person name="Korhonen P.K."/>
            <person name="Gasser R.B."/>
            <person name="Ma G."/>
            <person name="Wang T."/>
            <person name="Stroehlein A.J."/>
            <person name="Young N.D."/>
            <person name="Ang C.S."/>
            <person name="Fernando D.D."/>
            <person name="Lu H.C."/>
            <person name="Taylor S."/>
            <person name="Reynolds S.L."/>
            <person name="Mofiz E."/>
            <person name="Najaraj S.H."/>
            <person name="Gowda H."/>
            <person name="Madugundu A."/>
            <person name="Renuse S."/>
            <person name="Holt D."/>
            <person name="Pandey A."/>
            <person name="Papenfuss A.T."/>
            <person name="Fischer K."/>
        </authorList>
    </citation>
    <scope>NUCLEOTIDE SEQUENCE [LARGE SCALE GENOMIC DNA]</scope>
</reference>
<gene>
    <name evidence="1" type="ORF">SSS_2903</name>
</gene>
<dbReference type="AlphaFoldDB" id="A0A834R6S8"/>
<dbReference type="EMBL" id="WVUK01000062">
    <property type="protein sequence ID" value="KAF7490744.1"/>
    <property type="molecule type" value="Genomic_DNA"/>
</dbReference>
<proteinExistence type="predicted"/>
<dbReference type="Proteomes" id="UP000070412">
    <property type="component" value="Unassembled WGS sequence"/>
</dbReference>
<keyword evidence="3" id="KW-1185">Reference proteome</keyword>
<protein>
    <submittedName>
        <fullName evidence="1 2">Uncharacterized protein</fullName>
    </submittedName>
</protein>
<sequence length="326" mass="38463">MFTIERIISQVDNIWFKILKIHLYFTIQKMLLRKIYCEEISSSRWIILVEIFLISVLILSDFLDTNKVEARMNKLKIMKSLLKAKIFLKPLIKSGAIRAPVLHLIMPFQMKSNEFGSRSFLDNEFYHGRSLMNRMQSPFGSHFDSTAIASRPFRNAYIDDNFRIGDNFSPNLHRAVGESFNCNSQFSIPSYMRLYTECNINRCLKLDNTCDGQIPIRNYNNIDSGSLETFSPSMSRSERFRLLDAYRDDSTKMDFRSQWSDENRSNKFNNELNEEILNDHQNRKDDFDRDDIKRINLRMNMFIDNDPNRSDLSDADNLKIIKPTEY</sequence>
<dbReference type="OrthoDB" id="10679343at2759"/>
<reference evidence="2" key="3">
    <citation type="submission" date="2022-06" db="UniProtKB">
        <authorList>
            <consortium name="EnsemblMetazoa"/>
        </authorList>
    </citation>
    <scope>IDENTIFICATION</scope>
</reference>
<name>A0A834R6S8_SARSC</name>
<organism evidence="1">
    <name type="scientific">Sarcoptes scabiei</name>
    <name type="common">Itch mite</name>
    <name type="synonym">Acarus scabiei</name>
    <dbReference type="NCBI Taxonomy" id="52283"/>
    <lineage>
        <taxon>Eukaryota</taxon>
        <taxon>Metazoa</taxon>
        <taxon>Ecdysozoa</taxon>
        <taxon>Arthropoda</taxon>
        <taxon>Chelicerata</taxon>
        <taxon>Arachnida</taxon>
        <taxon>Acari</taxon>
        <taxon>Acariformes</taxon>
        <taxon>Sarcoptiformes</taxon>
        <taxon>Astigmata</taxon>
        <taxon>Psoroptidia</taxon>
        <taxon>Sarcoptoidea</taxon>
        <taxon>Sarcoptidae</taxon>
        <taxon>Sarcoptinae</taxon>
        <taxon>Sarcoptes</taxon>
    </lineage>
</organism>
<evidence type="ECO:0000313" key="2">
    <source>
        <dbReference type="EnsemblMetazoa" id="KAF7490744.1"/>
    </source>
</evidence>
<accession>A0A834R6S8</accession>
<reference evidence="1" key="2">
    <citation type="submission" date="2020-01" db="EMBL/GenBank/DDBJ databases">
        <authorList>
            <person name="Korhonen P.K.K."/>
            <person name="Guangxu M.G."/>
            <person name="Wang T.W."/>
            <person name="Stroehlein A.J.S."/>
            <person name="Young N.D."/>
            <person name="Ang C.-S.A."/>
            <person name="Fernando D.W.F."/>
            <person name="Lu H.L."/>
            <person name="Taylor S.T."/>
            <person name="Ehtesham M.E.M."/>
            <person name="Najaraj S.H.N."/>
            <person name="Harsha G.H.G."/>
            <person name="Madugundu A.M."/>
            <person name="Renuse S.R."/>
            <person name="Holt D.H."/>
            <person name="Pandey A.P."/>
            <person name="Papenfuss A.P."/>
            <person name="Gasser R.B.G."/>
            <person name="Fischer K.F."/>
        </authorList>
    </citation>
    <scope>NUCLEOTIDE SEQUENCE</scope>
    <source>
        <strain evidence="1">SSS_KF_BRIS2020</strain>
    </source>
</reference>
<dbReference type="EnsemblMetazoa" id="SSS_2903s_mrna">
    <property type="protein sequence ID" value="KAF7490744.1"/>
    <property type="gene ID" value="SSS_2903"/>
</dbReference>
<evidence type="ECO:0000313" key="3">
    <source>
        <dbReference type="Proteomes" id="UP000070412"/>
    </source>
</evidence>